<accession>A0AB35ZCK2</accession>
<dbReference type="PANTHER" id="PTHR42916">
    <property type="entry name" value="2-SUCCINYL-5-ENOLPYRUVYL-6-HYDROXY-3-CYCLOHEXENE-1-CARBOXYLATE SYNTHASE"/>
    <property type="match status" value="1"/>
</dbReference>
<dbReference type="Gene3D" id="3.40.50.970">
    <property type="match status" value="2"/>
</dbReference>
<gene>
    <name evidence="7" type="ORF">F7D62_02540</name>
</gene>
<keyword evidence="1" id="KW-0808">Transferase</keyword>
<organism evidence="7 8">
    <name type="scientific">Segatella copri</name>
    <dbReference type="NCBI Taxonomy" id="165179"/>
    <lineage>
        <taxon>Bacteria</taxon>
        <taxon>Pseudomonadati</taxon>
        <taxon>Bacteroidota</taxon>
        <taxon>Bacteroidia</taxon>
        <taxon>Bacteroidales</taxon>
        <taxon>Prevotellaceae</taxon>
        <taxon>Segatella</taxon>
    </lineage>
</organism>
<dbReference type="CDD" id="cd07037">
    <property type="entry name" value="TPP_PYR_MenD"/>
    <property type="match status" value="1"/>
</dbReference>
<dbReference type="Pfam" id="PF02776">
    <property type="entry name" value="TPP_enzyme_N"/>
    <property type="match status" value="1"/>
</dbReference>
<dbReference type="AlphaFoldDB" id="A0AB35ZCK2"/>
<keyword evidence="5" id="KW-0464">Manganese</keyword>
<dbReference type="RefSeq" id="WP_153087396.1">
    <property type="nucleotide sequence ID" value="NZ_VZAO01000055.1"/>
</dbReference>
<dbReference type="InterPro" id="IPR004433">
    <property type="entry name" value="MenaQ_synth_MenD"/>
</dbReference>
<evidence type="ECO:0000313" key="8">
    <source>
        <dbReference type="Proteomes" id="UP000390763"/>
    </source>
</evidence>
<dbReference type="EMBL" id="VZBT01000026">
    <property type="protein sequence ID" value="MQO03003.1"/>
    <property type="molecule type" value="Genomic_DNA"/>
</dbReference>
<keyword evidence="2" id="KW-0479">Metal-binding</keyword>
<reference evidence="8" key="1">
    <citation type="submission" date="2019-09" db="EMBL/GenBank/DDBJ databases">
        <title>Distinct polysaccharide growth profiles of human intestinal Prevotella copri isolates.</title>
        <authorList>
            <person name="Fehlner-Peach H."/>
            <person name="Magnabosco C."/>
            <person name="Raghavan V."/>
            <person name="Scher J.U."/>
            <person name="Tett A."/>
            <person name="Cox L.M."/>
            <person name="Gottsegen C."/>
            <person name="Watters A."/>
            <person name="Wiltshire- Gordon J.D."/>
            <person name="Segata N."/>
            <person name="Bonneau R."/>
            <person name="Littman D.R."/>
        </authorList>
    </citation>
    <scope>NUCLEOTIDE SEQUENCE [LARGE SCALE GENOMIC DNA]</scope>
    <source>
        <strain evidence="8">iAK279</strain>
    </source>
</reference>
<dbReference type="InterPro" id="IPR012001">
    <property type="entry name" value="Thiamin_PyroP_enz_TPP-bd_dom"/>
</dbReference>
<dbReference type="PIRSF" id="PIRSF004983">
    <property type="entry name" value="MenD"/>
    <property type="match status" value="1"/>
</dbReference>
<dbReference type="GO" id="GO:0009234">
    <property type="term" value="P:menaquinone biosynthetic process"/>
    <property type="evidence" value="ECO:0007669"/>
    <property type="project" value="InterPro"/>
</dbReference>
<keyword evidence="4" id="KW-0786">Thiamine pyrophosphate</keyword>
<dbReference type="GO" id="GO:0030976">
    <property type="term" value="F:thiamine pyrophosphate binding"/>
    <property type="evidence" value="ECO:0007669"/>
    <property type="project" value="InterPro"/>
</dbReference>
<proteinExistence type="predicted"/>
<evidence type="ECO:0000256" key="4">
    <source>
        <dbReference type="ARBA" id="ARBA00023052"/>
    </source>
</evidence>
<evidence type="ECO:0000256" key="2">
    <source>
        <dbReference type="ARBA" id="ARBA00022723"/>
    </source>
</evidence>
<evidence type="ECO:0000259" key="6">
    <source>
        <dbReference type="Pfam" id="PF02776"/>
    </source>
</evidence>
<dbReference type="GO" id="GO:0070204">
    <property type="term" value="F:2-succinyl-5-enolpyruvyl-6-hydroxy-3-cyclohexene-1-carboxylic-acid synthase activity"/>
    <property type="evidence" value="ECO:0007669"/>
    <property type="project" value="InterPro"/>
</dbReference>
<evidence type="ECO:0000256" key="3">
    <source>
        <dbReference type="ARBA" id="ARBA00022842"/>
    </source>
</evidence>
<dbReference type="SUPFAM" id="SSF52518">
    <property type="entry name" value="Thiamin diphosphate-binding fold (THDP-binding)"/>
    <property type="match status" value="2"/>
</dbReference>
<comment type="caution">
    <text evidence="7">The sequence shown here is derived from an EMBL/GenBank/DDBJ whole genome shotgun (WGS) entry which is preliminary data.</text>
</comment>
<dbReference type="GO" id="GO:0046872">
    <property type="term" value="F:metal ion binding"/>
    <property type="evidence" value="ECO:0007669"/>
    <property type="project" value="UniProtKB-KW"/>
</dbReference>
<keyword evidence="3" id="KW-0460">Magnesium</keyword>
<evidence type="ECO:0000313" key="7">
    <source>
        <dbReference type="EMBL" id="MQO03003.1"/>
    </source>
</evidence>
<sequence length="581" mass="65324">MEKKYYTNERNAQILISLLKQYNIKKIIASPGSSNKGFVGSVQQDLWFEMYSCVDERSAAYLACGLSAETKEPVVLTCTGATASRNYLPGLTEAYYRKLPVLAVTSHRGDFSIGHLIDQTIDRRQRPNDIAVEGVTLPFVNSDDDEYYCMIEANKALAALTLNGGGPVHINLFTAYSTDFSVKVLPLAKKIKRYTIFDKLPELSEKGRIAIFVGSHNDFSEREINAIENFCSSNNAVVFCDHTSGYRGKYSINLELVCCQKHYKSINTDINLLIHIGEVTGCYHPNGKKVWRVSEDGAFRDPFRALDSVFMMPEFAFFEHYSRIGENNDQYLNSCKEEYEYAVSQLPELPFGNAWIAQKYISKLPKGTQLHLGIYNSLRSWNFFRLPENVFGKCNVGGFGIDGGVSTLIGASFANPTKLYFGVFGDLAFFYDMNVLGNRHVGKNIRLMIINNGRGTEFRLYGHPCAIFGDAADPYMAAAGHYGQQSPDLLRHFSKDLGFEYLSASSKEEFHVAAEKFYSSEIFDKPILLEVFTNSKDESDALEIIQNALTDKKMVLKEQCKDVVRKAVPSSILKAVHQFIH</sequence>
<evidence type="ECO:0000256" key="5">
    <source>
        <dbReference type="ARBA" id="ARBA00023211"/>
    </source>
</evidence>
<protein>
    <submittedName>
        <fullName evidence="7">2-succinyl-5-enolpyruvyl-6-hydroxy-3-cyclohexene-1-carboxylate synthase</fullName>
    </submittedName>
</protein>
<feature type="domain" description="Thiamine pyrophosphate enzyme N-terminal TPP-binding" evidence="6">
    <location>
        <begin position="12"/>
        <end position="114"/>
    </location>
</feature>
<dbReference type="Proteomes" id="UP000390763">
    <property type="component" value="Unassembled WGS sequence"/>
</dbReference>
<name>A0AB35ZCK2_9BACT</name>
<dbReference type="PANTHER" id="PTHR42916:SF1">
    <property type="entry name" value="PROTEIN PHYLLO, CHLOROPLASTIC"/>
    <property type="match status" value="1"/>
</dbReference>
<dbReference type="Gene3D" id="3.40.50.1220">
    <property type="entry name" value="TPP-binding domain"/>
    <property type="match status" value="1"/>
</dbReference>
<evidence type="ECO:0000256" key="1">
    <source>
        <dbReference type="ARBA" id="ARBA00022679"/>
    </source>
</evidence>
<dbReference type="InterPro" id="IPR029061">
    <property type="entry name" value="THDP-binding"/>
</dbReference>